<accession>A0A382Q4J3</accession>
<evidence type="ECO:0000256" key="3">
    <source>
        <dbReference type="ARBA" id="ARBA00023002"/>
    </source>
</evidence>
<keyword evidence="2" id="KW-0521">NADP</keyword>
<dbReference type="PRINTS" id="PR00081">
    <property type="entry name" value="GDHRDH"/>
</dbReference>
<evidence type="ECO:0000256" key="2">
    <source>
        <dbReference type="ARBA" id="ARBA00022857"/>
    </source>
</evidence>
<evidence type="ECO:0000313" key="4">
    <source>
        <dbReference type="EMBL" id="SVC79362.1"/>
    </source>
</evidence>
<proteinExistence type="inferred from homology"/>
<sequence>RSNIRVNAIAPGYIRTDLNKDFFKTKKGKEYIQSIPMNRLGLEKELDGPLLLLASNASSFITGSTIVVDGGHLVNPL</sequence>
<dbReference type="SUPFAM" id="SSF51735">
    <property type="entry name" value="NAD(P)-binding Rossmann-fold domains"/>
    <property type="match status" value="1"/>
</dbReference>
<comment type="similarity">
    <text evidence="1">Belongs to the short-chain dehydrogenases/reductases (SDR) family.</text>
</comment>
<dbReference type="InterPro" id="IPR052178">
    <property type="entry name" value="Sec_Metab_Biosynth_SDR"/>
</dbReference>
<keyword evidence="3" id="KW-0560">Oxidoreductase</keyword>
<protein>
    <recommendedName>
        <fullName evidence="5">2-deoxy-D-gluconate 3-dehydrogenase</fullName>
    </recommendedName>
</protein>
<dbReference type="PANTHER" id="PTHR43618:SF8">
    <property type="entry name" value="7ALPHA-HYDROXYSTEROID DEHYDROGENASE"/>
    <property type="match status" value="1"/>
</dbReference>
<evidence type="ECO:0000256" key="1">
    <source>
        <dbReference type="ARBA" id="ARBA00006484"/>
    </source>
</evidence>
<evidence type="ECO:0008006" key="5">
    <source>
        <dbReference type="Google" id="ProtNLM"/>
    </source>
</evidence>
<organism evidence="4">
    <name type="scientific">marine metagenome</name>
    <dbReference type="NCBI Taxonomy" id="408172"/>
    <lineage>
        <taxon>unclassified sequences</taxon>
        <taxon>metagenomes</taxon>
        <taxon>ecological metagenomes</taxon>
    </lineage>
</organism>
<dbReference type="AlphaFoldDB" id="A0A382Q4J3"/>
<dbReference type="Gene3D" id="3.40.50.720">
    <property type="entry name" value="NAD(P)-binding Rossmann-like Domain"/>
    <property type="match status" value="1"/>
</dbReference>
<dbReference type="EMBL" id="UINC01111269">
    <property type="protein sequence ID" value="SVC79362.1"/>
    <property type="molecule type" value="Genomic_DNA"/>
</dbReference>
<gene>
    <name evidence="4" type="ORF">METZ01_LOCUS332216</name>
</gene>
<dbReference type="Pfam" id="PF13561">
    <property type="entry name" value="adh_short_C2"/>
    <property type="match status" value="1"/>
</dbReference>
<dbReference type="InterPro" id="IPR002347">
    <property type="entry name" value="SDR_fam"/>
</dbReference>
<reference evidence="4" key="1">
    <citation type="submission" date="2018-05" db="EMBL/GenBank/DDBJ databases">
        <authorList>
            <person name="Lanie J.A."/>
            <person name="Ng W.-L."/>
            <person name="Kazmierczak K.M."/>
            <person name="Andrzejewski T.M."/>
            <person name="Davidsen T.M."/>
            <person name="Wayne K.J."/>
            <person name="Tettelin H."/>
            <person name="Glass J.I."/>
            <person name="Rusch D."/>
            <person name="Podicherti R."/>
            <person name="Tsui H.-C.T."/>
            <person name="Winkler M.E."/>
        </authorList>
    </citation>
    <scope>NUCLEOTIDE SEQUENCE</scope>
</reference>
<dbReference type="PANTHER" id="PTHR43618">
    <property type="entry name" value="7-ALPHA-HYDROXYSTEROID DEHYDROGENASE"/>
    <property type="match status" value="1"/>
</dbReference>
<feature type="non-terminal residue" evidence="4">
    <location>
        <position position="1"/>
    </location>
</feature>
<name>A0A382Q4J3_9ZZZZ</name>
<dbReference type="InterPro" id="IPR036291">
    <property type="entry name" value="NAD(P)-bd_dom_sf"/>
</dbReference>
<dbReference type="GO" id="GO:0016491">
    <property type="term" value="F:oxidoreductase activity"/>
    <property type="evidence" value="ECO:0007669"/>
    <property type="project" value="UniProtKB-KW"/>
</dbReference>